<evidence type="ECO:0000313" key="1">
    <source>
        <dbReference type="EMBL" id="GGV29000.1"/>
    </source>
</evidence>
<gene>
    <name evidence="1" type="ORF">GCM10010260_81840</name>
</gene>
<dbReference type="Proteomes" id="UP000618795">
    <property type="component" value="Unassembled WGS sequence"/>
</dbReference>
<dbReference type="EMBL" id="BMTD01000035">
    <property type="protein sequence ID" value="GGV29000.1"/>
    <property type="molecule type" value="Genomic_DNA"/>
</dbReference>
<dbReference type="InterPro" id="IPR011990">
    <property type="entry name" value="TPR-like_helical_dom_sf"/>
</dbReference>
<reference evidence="1" key="2">
    <citation type="submission" date="2020-09" db="EMBL/GenBank/DDBJ databases">
        <authorList>
            <person name="Sun Q."/>
            <person name="Ohkuma M."/>
        </authorList>
    </citation>
    <scope>NUCLEOTIDE SEQUENCE</scope>
    <source>
        <strain evidence="1">JCM 4369</strain>
    </source>
</reference>
<dbReference type="RefSeq" id="WP_229854834.1">
    <property type="nucleotide sequence ID" value="NZ_BMTD01000035.1"/>
</dbReference>
<protein>
    <submittedName>
        <fullName evidence="1">MFS transporter</fullName>
    </submittedName>
</protein>
<name>A0A918MGH1_9ACTN</name>
<evidence type="ECO:0000313" key="2">
    <source>
        <dbReference type="Proteomes" id="UP000618795"/>
    </source>
</evidence>
<sequence length="453" mass="48578">MITATAVQPHPLSTLLSRHGLTAAAYLKRVADRHLALGFGAMAHRKEKVTRWTREGVTPEKSALLAIASLHDIDFADVDRYGWPGFLLLALDDDRTVLESPWTAAGTVTALTEVGGPVKDRRGFLIASTATLASALAQWLTAEPALAIGDRGRRVGAEAAALFDVRLDALRHLDDTVGAGQVYDAAVLELRLVADLLKNASYSEATGRRLFASAAEASRLAGWCAYDEGRHAAAERHFVASLRASSSAQDPTLGAVTLAFWANLRYNADDSHGALHLLDGALADRRKISSPRVKAMLHARAARAHSKAGEPLSAWRQVDAAFDAYAKADAPDADLASMYWINHGELHQVAASSALSLGEPRRALENFHAALTHADPYDTDREARGAVIYQVREAEAHLALGDVDAALDLGHQVIHTMGGIDSARTTSTLDELRGQLTGHRHVPAVADFLNYAA</sequence>
<proteinExistence type="predicted"/>
<dbReference type="Gene3D" id="1.25.40.10">
    <property type="entry name" value="Tetratricopeptide repeat domain"/>
    <property type="match status" value="1"/>
</dbReference>
<dbReference type="AlphaFoldDB" id="A0A918MGH1"/>
<reference evidence="1" key="1">
    <citation type="journal article" date="2014" name="Int. J. Syst. Evol. Microbiol.">
        <title>Complete genome sequence of Corynebacterium casei LMG S-19264T (=DSM 44701T), isolated from a smear-ripened cheese.</title>
        <authorList>
            <consortium name="US DOE Joint Genome Institute (JGI-PGF)"/>
            <person name="Walter F."/>
            <person name="Albersmeier A."/>
            <person name="Kalinowski J."/>
            <person name="Ruckert C."/>
        </authorList>
    </citation>
    <scope>NUCLEOTIDE SEQUENCE</scope>
    <source>
        <strain evidence="1">JCM 4369</strain>
    </source>
</reference>
<organism evidence="1 2">
    <name type="scientific">Streptomyces filipinensis</name>
    <dbReference type="NCBI Taxonomy" id="66887"/>
    <lineage>
        <taxon>Bacteria</taxon>
        <taxon>Bacillati</taxon>
        <taxon>Actinomycetota</taxon>
        <taxon>Actinomycetes</taxon>
        <taxon>Kitasatosporales</taxon>
        <taxon>Streptomycetaceae</taxon>
        <taxon>Streptomyces</taxon>
    </lineage>
</organism>
<keyword evidence="2" id="KW-1185">Reference proteome</keyword>
<comment type="caution">
    <text evidence="1">The sequence shown here is derived from an EMBL/GenBank/DDBJ whole genome shotgun (WGS) entry which is preliminary data.</text>
</comment>
<accession>A0A918MGH1</accession>
<dbReference type="SUPFAM" id="SSF48452">
    <property type="entry name" value="TPR-like"/>
    <property type="match status" value="1"/>
</dbReference>